<protein>
    <submittedName>
        <fullName evidence="1">Uncharacterized protein</fullName>
    </submittedName>
</protein>
<reference evidence="1 2" key="1">
    <citation type="submission" date="2019-03" db="EMBL/GenBank/DDBJ databases">
        <title>Genomic Encyclopedia of Type Strains, Phase IV (KMG-IV): sequencing the most valuable type-strain genomes for metagenomic binning, comparative biology and taxonomic classification.</title>
        <authorList>
            <person name="Goeker M."/>
        </authorList>
    </citation>
    <scope>NUCLEOTIDE SEQUENCE [LARGE SCALE GENOMIC DNA]</scope>
    <source>
        <strain evidence="1 2">DSM 15969</strain>
    </source>
</reference>
<evidence type="ECO:0000313" key="2">
    <source>
        <dbReference type="Proteomes" id="UP000295063"/>
    </source>
</evidence>
<dbReference type="OrthoDB" id="9970051at2"/>
<proteinExistence type="predicted"/>
<dbReference type="Proteomes" id="UP000295063">
    <property type="component" value="Unassembled WGS sequence"/>
</dbReference>
<sequence>MGFEDKNTVDQNDTANILSTSSDPDQIIELILADIGLLLTEKYQTNLENTRYFNIGRLQFLLGGQFRIAKMARDAGYIIEDCEMCSYFDRDLSYCQHYNVMLTYEKERHYYYAALCPALLADC</sequence>
<keyword evidence="2" id="KW-1185">Reference proteome</keyword>
<name>A0A4R1Q1M7_9FIRM</name>
<accession>A0A4R1Q1M7</accession>
<dbReference type="RefSeq" id="WP_132077902.1">
    <property type="nucleotide sequence ID" value="NZ_DAIMLW010000034.1"/>
</dbReference>
<dbReference type="EMBL" id="SLUI01000004">
    <property type="protein sequence ID" value="TCL38228.1"/>
    <property type="molecule type" value="Genomic_DNA"/>
</dbReference>
<evidence type="ECO:0000313" key="1">
    <source>
        <dbReference type="EMBL" id="TCL38228.1"/>
    </source>
</evidence>
<organism evidence="1 2">
    <name type="scientific">Anaerospora hongkongensis</name>
    <dbReference type="NCBI Taxonomy" id="244830"/>
    <lineage>
        <taxon>Bacteria</taxon>
        <taxon>Bacillati</taxon>
        <taxon>Bacillota</taxon>
        <taxon>Negativicutes</taxon>
        <taxon>Selenomonadales</taxon>
        <taxon>Sporomusaceae</taxon>
        <taxon>Anaerospora</taxon>
    </lineage>
</organism>
<comment type="caution">
    <text evidence="1">The sequence shown here is derived from an EMBL/GenBank/DDBJ whole genome shotgun (WGS) entry which is preliminary data.</text>
</comment>
<dbReference type="AlphaFoldDB" id="A0A4R1Q1M7"/>
<gene>
    <name evidence="1" type="ORF">EV210_104197</name>
</gene>